<dbReference type="Proteomes" id="UP001165080">
    <property type="component" value="Unassembled WGS sequence"/>
</dbReference>
<evidence type="ECO:0000256" key="3">
    <source>
        <dbReference type="ARBA" id="ARBA00022737"/>
    </source>
</evidence>
<feature type="transmembrane region" description="Helical" evidence="7">
    <location>
        <begin position="1420"/>
        <end position="1449"/>
    </location>
</feature>
<feature type="compositionally biased region" description="Low complexity" evidence="6">
    <location>
        <begin position="1327"/>
        <end position="1337"/>
    </location>
</feature>
<proteinExistence type="predicted"/>
<evidence type="ECO:0000256" key="2">
    <source>
        <dbReference type="ARBA" id="ARBA00022692"/>
    </source>
</evidence>
<dbReference type="EMBL" id="BRXU01000016">
    <property type="protein sequence ID" value="GLC56533.1"/>
    <property type="molecule type" value="Genomic_DNA"/>
</dbReference>
<feature type="region of interest" description="Disordered" evidence="6">
    <location>
        <begin position="1471"/>
        <end position="1524"/>
    </location>
</feature>
<feature type="region of interest" description="Disordered" evidence="6">
    <location>
        <begin position="583"/>
        <end position="607"/>
    </location>
</feature>
<feature type="compositionally biased region" description="Gly residues" evidence="6">
    <location>
        <begin position="584"/>
        <end position="601"/>
    </location>
</feature>
<feature type="region of interest" description="Disordered" evidence="6">
    <location>
        <begin position="347"/>
        <end position="386"/>
    </location>
</feature>
<gene>
    <name evidence="9" type="primary">PLEST004074</name>
    <name evidence="9" type="ORF">PLESTB_001117600</name>
</gene>
<keyword evidence="5 7" id="KW-0472">Membrane</keyword>
<feature type="region of interest" description="Disordered" evidence="6">
    <location>
        <begin position="1112"/>
        <end position="1146"/>
    </location>
</feature>
<keyword evidence="4 7" id="KW-1133">Transmembrane helix</keyword>
<keyword evidence="3" id="KW-0677">Repeat</keyword>
<dbReference type="GO" id="GO:0005886">
    <property type="term" value="C:plasma membrane"/>
    <property type="evidence" value="ECO:0007669"/>
    <property type="project" value="TreeGrafter"/>
</dbReference>
<protein>
    <recommendedName>
        <fullName evidence="8">Polycystin cation channel PKD1/PKD2 domain-containing protein</fullName>
    </recommendedName>
</protein>
<dbReference type="GO" id="GO:0098703">
    <property type="term" value="P:calcium ion import across plasma membrane"/>
    <property type="evidence" value="ECO:0007669"/>
    <property type="project" value="TreeGrafter"/>
</dbReference>
<evidence type="ECO:0000256" key="4">
    <source>
        <dbReference type="ARBA" id="ARBA00022989"/>
    </source>
</evidence>
<feature type="region of interest" description="Disordered" evidence="6">
    <location>
        <begin position="1269"/>
        <end position="1347"/>
    </location>
</feature>
<feature type="transmembrane region" description="Helical" evidence="7">
    <location>
        <begin position="709"/>
        <end position="730"/>
    </location>
</feature>
<feature type="transmembrane region" description="Helical" evidence="7">
    <location>
        <begin position="886"/>
        <end position="904"/>
    </location>
</feature>
<reference evidence="9 10" key="1">
    <citation type="journal article" date="2023" name="Commun. Biol.">
        <title>Reorganization of the ancestral sex-determining regions during the evolution of trioecy in Pleodorina starrii.</title>
        <authorList>
            <person name="Takahashi K."/>
            <person name="Suzuki S."/>
            <person name="Kawai-Toyooka H."/>
            <person name="Yamamoto K."/>
            <person name="Hamaji T."/>
            <person name="Ootsuki R."/>
            <person name="Yamaguchi H."/>
            <person name="Kawachi M."/>
            <person name="Higashiyama T."/>
            <person name="Nozaki H."/>
        </authorList>
    </citation>
    <scope>NUCLEOTIDE SEQUENCE [LARGE SCALE GENOMIC DNA]</scope>
    <source>
        <strain evidence="9 10">NIES-4479</strain>
    </source>
</reference>
<evidence type="ECO:0000256" key="6">
    <source>
        <dbReference type="SAM" id="MobiDB-lite"/>
    </source>
</evidence>
<dbReference type="Gene3D" id="1.10.287.70">
    <property type="match status" value="1"/>
</dbReference>
<feature type="domain" description="Polycystin cation channel PKD1/PKD2" evidence="8">
    <location>
        <begin position="851"/>
        <end position="976"/>
    </location>
</feature>
<keyword evidence="10" id="KW-1185">Reference proteome</keyword>
<feature type="region of interest" description="Disordered" evidence="6">
    <location>
        <begin position="1875"/>
        <end position="1901"/>
    </location>
</feature>
<feature type="region of interest" description="Disordered" evidence="6">
    <location>
        <begin position="1220"/>
        <end position="1239"/>
    </location>
</feature>
<feature type="region of interest" description="Disordered" evidence="6">
    <location>
        <begin position="1819"/>
        <end position="1849"/>
    </location>
</feature>
<feature type="compositionally biased region" description="Gly residues" evidence="6">
    <location>
        <begin position="1298"/>
        <end position="1314"/>
    </location>
</feature>
<evidence type="ECO:0000256" key="7">
    <source>
        <dbReference type="SAM" id="Phobius"/>
    </source>
</evidence>
<evidence type="ECO:0000256" key="1">
    <source>
        <dbReference type="ARBA" id="ARBA00004141"/>
    </source>
</evidence>
<feature type="compositionally biased region" description="Low complexity" evidence="6">
    <location>
        <begin position="297"/>
        <end position="313"/>
    </location>
</feature>
<feature type="compositionally biased region" description="Gly residues" evidence="6">
    <location>
        <begin position="1506"/>
        <end position="1516"/>
    </location>
</feature>
<dbReference type="GO" id="GO:0005216">
    <property type="term" value="F:monoatomic ion channel activity"/>
    <property type="evidence" value="ECO:0007669"/>
    <property type="project" value="InterPro"/>
</dbReference>
<evidence type="ECO:0000313" key="9">
    <source>
        <dbReference type="EMBL" id="GLC56533.1"/>
    </source>
</evidence>
<feature type="compositionally biased region" description="Low complexity" evidence="6">
    <location>
        <begin position="239"/>
        <end position="269"/>
    </location>
</feature>
<evidence type="ECO:0000256" key="5">
    <source>
        <dbReference type="ARBA" id="ARBA00023136"/>
    </source>
</evidence>
<feature type="compositionally biased region" description="Gly residues" evidence="6">
    <location>
        <begin position="1112"/>
        <end position="1121"/>
    </location>
</feature>
<feature type="compositionally biased region" description="Gly residues" evidence="6">
    <location>
        <begin position="373"/>
        <end position="386"/>
    </location>
</feature>
<dbReference type="InterPro" id="IPR013122">
    <property type="entry name" value="PKD1_2_channel"/>
</dbReference>
<feature type="transmembrane region" description="Helical" evidence="7">
    <location>
        <begin position="742"/>
        <end position="760"/>
    </location>
</feature>
<evidence type="ECO:0000313" key="10">
    <source>
        <dbReference type="Proteomes" id="UP001165080"/>
    </source>
</evidence>
<dbReference type="InterPro" id="IPR024862">
    <property type="entry name" value="TRPV"/>
</dbReference>
<dbReference type="Pfam" id="PF08016">
    <property type="entry name" value="PKD_channel"/>
    <property type="match status" value="1"/>
</dbReference>
<feature type="transmembrane region" description="Helical" evidence="7">
    <location>
        <begin position="848"/>
        <end position="866"/>
    </location>
</feature>
<accession>A0A9W6F4T5</accession>
<sequence>MPLKEPRLMRLALKYSYIWKTRCTALRAKTCGNSDSDRCSVRCVVIRASDGGLHILRREQLQRLKVDSEPYGKGRIRARIRHLPAQLPPDLFFVPMDISLHSGTDASDFASLLFTGPTRVYLLLPTLMREPRWLRDLFVRVRDPASGNPLGLTASWHFGSGVALLLASGMKYQAFVRQRLMVWESVQVYGADEELVLGGPGHAEMGDTVFVIAARSLSPDPKPTPAVPTAGGTGPTPRPSTDTFLLHPPQQLWQQQHHQHQQPQPQQQLARYPNGLNGRNGSRLAIVTSGGSSVSEALPSYTSPPAAAAASTPRRLDSPRAVDAFGSPYTAADAASAAVHTVMSGVVQPDPQRRPTHVSFCYPTDGPGAPTESGGGGGGGASAGGGSAVPLSGSTWLLQRFIKAAKRDRVQDLRSLLNSDAWQRYCMSPLDVSFLPPGERHPLVVDLAVSNRSLPLLVELVDRAGCHLDYRSLKFLVGSWDRLPEHCAGGGEGLLLRYLVRQPNPLSVAGACLLAMRAELAAEGRHHSAALQHAVPRFQAVQMALLEQLQDSYFRTSEAARREAGLPLLEDILEQPQVILAGNSGAGGGGGGSGGGGGGGSSPPTPPVVLSDYSPLRLAFRDHDNLFMSAPLIKAYTQRRWLGPEYSALTCLDGHHRLSGLDSLLVYTLVENLGFVGDSATGSMQATFRLWHMLTLTSPAFFRSPRGRWAMKLMSTIAYLTLYMIVLMWYDDVLLPDSQGGRSWRALQTAFLVFTLGNLLEGVEVMTMRYHNSAGRYFLAAPGEVLGILVDAGTFACVAPSVLVAYLDVAHFCVGKQNNGGGGGGGGGNGGGGHPSCMSTKQWMDLRLALATLGIFVYLRSLVVLVPLYRKLGPLIRTLKRMASEILAFVPLYVSVTLGFAAALKATIGDDVPAYHPFLGAVLQLFEATLGTFNYDEFADLEENRRLYAYLLFSIYLILSALLLMNLLIAIISYKYRPEEVRADSAFDQAELVDRYRFQVQHHLICSPFNLLLLAFAWLPTAELPKLPPYEWVKYGLTPLDGLTFATPLHLTTPGGRHELPHLCYLLTLYPLIIIAANVLYYLHAPYTVLYWAFTGHRKLLRELLGGDGGGGAATADGGGAAAAAAAKPPGSAQSEVMTRPSGVLSRPGKQDFVGSNSGFGACANAVSCGPRMTVPPPPQTTTPPMQKPTTQQKLAPLQPGALVLGTYEDAVAADGQVQGRRAAEVAPPPAGAGGAGAASLRSACGSRKCGGGGGGWISVRFAAPGGDGDGSVSDLNDGGGGGGSGPVTEALRRPTFSGGGDGCSASGCDGGGGSKRESLEQPASQSSSAYRTSTTGAGSGGSGGGPAGLRAKSLRFMHIYANSQETATGSSNRNLSARLEESSLYEDMYDGAVEPPYMSLLRLATLRGAFDAVLSAGRFVVLVVAGAVLYVIVMGLLAGTLGCCLVVWTGSVAVSISRIVIGGWRGARGGDADGDDDGENGGGGCSRGSGAAGATKQAGKRNGGEEGGGGGGGGKEASSPSTRLISVSRLARSRANRSTYLTRDQVVTAVQKIYTTADVLTTGAAGGGGAAGGWDTVANRICRNPALSAASAFARPSSELRIVLRNQDRDARVGVTAATPRDAAPPAALAREAGVDATVVSRCVEVPLAEAVPVAWQWPAGATPAIRRLDQGWATAAAAAAAAATAQSTTAEARSASPRAVSSRPLSPAALVDAAQDVYDEGPADAGTSVPELGGDGGGGGEVKVPLVPEPRVLPPPRSAASGKGVAAAAAAAAMAPAAGVRQMMPDLNDGVIAIARFYNSPQDVRRSSEAAADAIIFDGGGGGGGRDTPTNSRRRLDAAGGDWPPVGGGAADGNAAMASDMYGRVSVKIPGAIGSSSGPPAAAAPPPPSSGSTSEQLSDALAQLAELTVIVRQLTGQLTEKPLGGSGGGA</sequence>
<feature type="transmembrane region" description="Helical" evidence="7">
    <location>
        <begin position="1069"/>
        <end position="1094"/>
    </location>
</feature>
<feature type="region of interest" description="Disordered" evidence="6">
    <location>
        <begin position="217"/>
        <end position="316"/>
    </location>
</feature>
<comment type="subcellular location">
    <subcellularLocation>
        <location evidence="1">Membrane</location>
        <topology evidence="1">Multi-pass membrane protein</topology>
    </subcellularLocation>
</comment>
<keyword evidence="2 7" id="KW-0812">Transmembrane</keyword>
<dbReference type="PANTHER" id="PTHR10582:SF2">
    <property type="entry name" value="INACTIVE"/>
    <property type="match status" value="1"/>
</dbReference>
<organism evidence="9 10">
    <name type="scientific">Pleodorina starrii</name>
    <dbReference type="NCBI Taxonomy" id="330485"/>
    <lineage>
        <taxon>Eukaryota</taxon>
        <taxon>Viridiplantae</taxon>
        <taxon>Chlorophyta</taxon>
        <taxon>core chlorophytes</taxon>
        <taxon>Chlorophyceae</taxon>
        <taxon>CS clade</taxon>
        <taxon>Chlamydomonadales</taxon>
        <taxon>Volvocaceae</taxon>
        <taxon>Pleodorina</taxon>
    </lineage>
</organism>
<feature type="compositionally biased region" description="Gly residues" evidence="6">
    <location>
        <begin position="1481"/>
        <end position="1492"/>
    </location>
</feature>
<comment type="caution">
    <text evidence="9">The sequence shown here is derived from an EMBL/GenBank/DDBJ whole genome shotgun (WGS) entry which is preliminary data.</text>
</comment>
<dbReference type="PANTHER" id="PTHR10582">
    <property type="entry name" value="TRANSIENT RECEPTOR POTENTIAL ION CHANNEL PROTEIN"/>
    <property type="match status" value="1"/>
</dbReference>
<name>A0A9W6F4T5_9CHLO</name>
<feature type="transmembrane region" description="Helical" evidence="7">
    <location>
        <begin position="947"/>
        <end position="972"/>
    </location>
</feature>
<feature type="compositionally biased region" description="Gly residues" evidence="6">
    <location>
        <begin position="1338"/>
        <end position="1347"/>
    </location>
</feature>
<feature type="transmembrane region" description="Helical" evidence="7">
    <location>
        <begin position="1004"/>
        <end position="1022"/>
    </location>
</feature>
<feature type="region of interest" description="Disordered" evidence="6">
    <location>
        <begin position="1721"/>
        <end position="1745"/>
    </location>
</feature>
<evidence type="ECO:0000259" key="8">
    <source>
        <dbReference type="Pfam" id="PF08016"/>
    </source>
</evidence>